<dbReference type="EMBL" id="JALXMO010000055">
    <property type="protein sequence ID" value="MCT1607982.1"/>
    <property type="molecule type" value="Genomic_DNA"/>
</dbReference>
<evidence type="ECO:0000256" key="2">
    <source>
        <dbReference type="ARBA" id="ARBA00001936"/>
    </source>
</evidence>
<keyword evidence="9" id="KW-0808">Transferase</keyword>
<feature type="transmembrane region" description="Helical" evidence="18">
    <location>
        <begin position="183"/>
        <end position="204"/>
    </location>
</feature>
<keyword evidence="14" id="KW-0594">Phospholipid biosynthesis</keyword>
<feature type="transmembrane region" description="Helical" evidence="18">
    <location>
        <begin position="42"/>
        <end position="60"/>
    </location>
</feature>
<keyword evidence="13 18" id="KW-0472">Membrane</keyword>
<evidence type="ECO:0000256" key="18">
    <source>
        <dbReference type="SAM" id="Phobius"/>
    </source>
</evidence>
<comment type="caution">
    <text evidence="19">The sequence shown here is derived from an EMBL/GenBank/DDBJ whole genome shotgun (WGS) entry which is preliminary data.</text>
</comment>
<evidence type="ECO:0000256" key="7">
    <source>
        <dbReference type="ARBA" id="ARBA00022516"/>
    </source>
</evidence>
<dbReference type="RefSeq" id="WP_260073824.1">
    <property type="nucleotide sequence ID" value="NZ_JALXMO010000055.1"/>
</dbReference>
<reference evidence="19 20" key="1">
    <citation type="submission" date="2022-04" db="EMBL/GenBank/DDBJ databases">
        <title>Human microbiome associated bacterial genomes.</title>
        <authorList>
            <person name="Sandstrom S."/>
            <person name="Salamzade R."/>
            <person name="Kalan L.R."/>
        </authorList>
    </citation>
    <scope>NUCLEOTIDE SEQUENCE [LARGE SCALE GENOMIC DNA]</scope>
    <source>
        <strain evidence="20">p3-SID767</strain>
    </source>
</reference>
<dbReference type="Pfam" id="PF01066">
    <property type="entry name" value="CDP-OH_P_transf"/>
    <property type="match status" value="1"/>
</dbReference>
<dbReference type="PIRSF" id="PIRSF000851">
    <property type="entry name" value="PcS"/>
    <property type="match status" value="1"/>
</dbReference>
<evidence type="ECO:0000256" key="10">
    <source>
        <dbReference type="ARBA" id="ARBA00022692"/>
    </source>
</evidence>
<keyword evidence="10 18" id="KW-0812">Transmembrane</keyword>
<gene>
    <name evidence="19" type="ORF">M3B43_11775</name>
</gene>
<dbReference type="InterPro" id="IPR043130">
    <property type="entry name" value="CDP-OH_PTrfase_TM_dom"/>
</dbReference>
<evidence type="ECO:0000256" key="3">
    <source>
        <dbReference type="ARBA" id="ARBA00004429"/>
    </source>
</evidence>
<evidence type="ECO:0000256" key="8">
    <source>
        <dbReference type="ARBA" id="ARBA00022519"/>
    </source>
</evidence>
<evidence type="ECO:0000256" key="17">
    <source>
        <dbReference type="ARBA" id="ARBA00033321"/>
    </source>
</evidence>
<protein>
    <recommendedName>
        <fullName evidence="5">Phosphatidylcholine synthase</fullName>
        <ecNumber evidence="4">2.7.8.24</ecNumber>
    </recommendedName>
    <alternativeName>
        <fullName evidence="17">CDP-diglyceride-choline O-phosphatidyltransferase</fullName>
    </alternativeName>
</protein>
<feature type="transmembrane region" description="Helical" evidence="18">
    <location>
        <begin position="12"/>
        <end position="36"/>
    </location>
</feature>
<dbReference type="InterPro" id="IPR000462">
    <property type="entry name" value="CDP-OH_P_trans"/>
</dbReference>
<organism evidence="19 20">
    <name type="scientific">Nesterenkonia massiliensis</name>
    <dbReference type="NCBI Taxonomy" id="1232429"/>
    <lineage>
        <taxon>Bacteria</taxon>
        <taxon>Bacillati</taxon>
        <taxon>Actinomycetota</taxon>
        <taxon>Actinomycetes</taxon>
        <taxon>Micrococcales</taxon>
        <taxon>Micrococcaceae</taxon>
        <taxon>Nesterenkonia</taxon>
    </lineage>
</organism>
<evidence type="ECO:0000256" key="4">
    <source>
        <dbReference type="ARBA" id="ARBA00013195"/>
    </source>
</evidence>
<keyword evidence="6" id="KW-1003">Cell membrane</keyword>
<evidence type="ECO:0000256" key="15">
    <source>
        <dbReference type="ARBA" id="ARBA00023211"/>
    </source>
</evidence>
<evidence type="ECO:0000256" key="1">
    <source>
        <dbReference type="ARBA" id="ARBA00000958"/>
    </source>
</evidence>
<evidence type="ECO:0000256" key="9">
    <source>
        <dbReference type="ARBA" id="ARBA00022679"/>
    </source>
</evidence>
<keyword evidence="12" id="KW-0443">Lipid metabolism</keyword>
<feature type="transmembrane region" description="Helical" evidence="18">
    <location>
        <begin position="81"/>
        <end position="101"/>
    </location>
</feature>
<sequence>MSAPESSPWHRLRAVLVHTYTALGVVLALLMVHMSYAGEVEIVLWLFLAAMIIDGSDGFMARRYRVKEVTPGFDGALLDNIVDYITYAFAPMVLLWSTGFLPDGWLGGVVASVPLLASCFQFCRSDAKTDDHFFLGFPSYWNIAAFYLIVLGAGVATTTTVLLVLTVLVFVPIKYVYPSQTETAWWLTMSLTTVWLGLYAVILVQYPSPSLWLIALSGGYVVYYSALSLRLTLKRRSQHNDSADLAEAQEHHL</sequence>
<keyword evidence="8" id="KW-0997">Cell inner membrane</keyword>
<dbReference type="EC" id="2.7.8.24" evidence="4"/>
<evidence type="ECO:0000313" key="19">
    <source>
        <dbReference type="EMBL" id="MCT1607982.1"/>
    </source>
</evidence>
<dbReference type="Gene3D" id="1.20.120.1760">
    <property type="match status" value="1"/>
</dbReference>
<evidence type="ECO:0000256" key="12">
    <source>
        <dbReference type="ARBA" id="ARBA00023098"/>
    </source>
</evidence>
<keyword evidence="20" id="KW-1185">Reference proteome</keyword>
<evidence type="ECO:0000256" key="5">
    <source>
        <dbReference type="ARBA" id="ARBA00015623"/>
    </source>
</evidence>
<comment type="catalytic activity">
    <reaction evidence="1">
        <text>a CDP-1,2-diacyl-sn-glycerol + choline = a 1,2-diacyl-sn-glycero-3-phosphocholine + CMP + H(+)</text>
        <dbReference type="Rhea" id="RHEA:14597"/>
        <dbReference type="ChEBI" id="CHEBI:15354"/>
        <dbReference type="ChEBI" id="CHEBI:15378"/>
        <dbReference type="ChEBI" id="CHEBI:57643"/>
        <dbReference type="ChEBI" id="CHEBI:58332"/>
        <dbReference type="ChEBI" id="CHEBI:60377"/>
        <dbReference type="EC" id="2.7.8.24"/>
    </reaction>
</comment>
<evidence type="ECO:0000256" key="6">
    <source>
        <dbReference type="ARBA" id="ARBA00022475"/>
    </source>
</evidence>
<accession>A0ABT2HTF7</accession>
<feature type="transmembrane region" description="Helical" evidence="18">
    <location>
        <begin position="144"/>
        <end position="171"/>
    </location>
</feature>
<comment type="subcellular location">
    <subcellularLocation>
        <location evidence="3">Cell inner membrane</location>
        <topology evidence="3">Multi-pass membrane protein</topology>
    </subcellularLocation>
</comment>
<keyword evidence="15" id="KW-0464">Manganese</keyword>
<dbReference type="Proteomes" id="UP001205046">
    <property type="component" value="Unassembled WGS sequence"/>
</dbReference>
<keyword evidence="16" id="KW-1208">Phospholipid metabolism</keyword>
<comment type="cofactor">
    <cofactor evidence="2">
        <name>Mn(2+)</name>
        <dbReference type="ChEBI" id="CHEBI:29035"/>
    </cofactor>
</comment>
<evidence type="ECO:0000256" key="13">
    <source>
        <dbReference type="ARBA" id="ARBA00023136"/>
    </source>
</evidence>
<keyword evidence="7" id="KW-0444">Lipid biosynthesis</keyword>
<evidence type="ECO:0000256" key="16">
    <source>
        <dbReference type="ARBA" id="ARBA00023264"/>
    </source>
</evidence>
<evidence type="ECO:0000256" key="14">
    <source>
        <dbReference type="ARBA" id="ARBA00023209"/>
    </source>
</evidence>
<dbReference type="InterPro" id="IPR026027">
    <property type="entry name" value="PcS"/>
</dbReference>
<proteinExistence type="predicted"/>
<evidence type="ECO:0000313" key="20">
    <source>
        <dbReference type="Proteomes" id="UP001205046"/>
    </source>
</evidence>
<evidence type="ECO:0000256" key="11">
    <source>
        <dbReference type="ARBA" id="ARBA00022989"/>
    </source>
</evidence>
<name>A0ABT2HTF7_9MICC</name>
<keyword evidence="11 18" id="KW-1133">Transmembrane helix</keyword>
<feature type="transmembrane region" description="Helical" evidence="18">
    <location>
        <begin position="210"/>
        <end position="229"/>
    </location>
</feature>